<evidence type="ECO:0000313" key="2">
    <source>
        <dbReference type="Proteomes" id="UP000279841"/>
    </source>
</evidence>
<gene>
    <name evidence="1" type="ORF">TTHN1_02181</name>
</gene>
<dbReference type="AlphaFoldDB" id="A0A3P4AUQ5"/>
<proteinExistence type="predicted"/>
<reference evidence="1 2" key="1">
    <citation type="submission" date="2018-10" db="EMBL/GenBank/DDBJ databases">
        <authorList>
            <person name="Peiro R."/>
            <person name="Begona"/>
            <person name="Cbmso G."/>
            <person name="Lopez M."/>
            <person name="Gonzalez S."/>
            <person name="Sacristan E."/>
            <person name="Castillo E."/>
        </authorList>
    </citation>
    <scope>NUCLEOTIDE SEQUENCE [LARGE SCALE GENOMIC DNA]</scope>
    <source>
        <strain evidence="1">TTHNAR1</strain>
    </source>
</reference>
<dbReference type="Proteomes" id="UP000279841">
    <property type="component" value="Chromosome"/>
</dbReference>
<protein>
    <submittedName>
        <fullName evidence="1">Uncharacterized protein</fullName>
    </submittedName>
</protein>
<dbReference type="EMBL" id="LR027517">
    <property type="protein sequence ID" value="VCU54366.1"/>
    <property type="molecule type" value="Genomic_DNA"/>
</dbReference>
<organism evidence="1 2">
    <name type="scientific">Thermus thermophilus</name>
    <dbReference type="NCBI Taxonomy" id="274"/>
    <lineage>
        <taxon>Bacteria</taxon>
        <taxon>Thermotogati</taxon>
        <taxon>Deinococcota</taxon>
        <taxon>Deinococci</taxon>
        <taxon>Thermales</taxon>
        <taxon>Thermaceae</taxon>
        <taxon>Thermus</taxon>
    </lineage>
</organism>
<evidence type="ECO:0000313" key="1">
    <source>
        <dbReference type="EMBL" id="VCU54366.1"/>
    </source>
</evidence>
<name>A0A3P4AUQ5_THETH</name>
<accession>A0A3P4AUQ5</accession>
<sequence>MFRVLPEATQRALAPVAEEARTRLSRALSRL</sequence>